<feature type="transmembrane region" description="Helical" evidence="1">
    <location>
        <begin position="669"/>
        <end position="691"/>
    </location>
</feature>
<dbReference type="Gene3D" id="1.20.120.20">
    <property type="entry name" value="Apolipoprotein"/>
    <property type="match status" value="2"/>
</dbReference>
<feature type="transmembrane region" description="Helical" evidence="1">
    <location>
        <begin position="548"/>
        <end position="567"/>
    </location>
</feature>
<name>A0A9X2FJE0_9LACO</name>
<keyword evidence="4" id="KW-1185">Reference proteome</keyword>
<comment type="caution">
    <text evidence="3">The sequence shown here is derived from an EMBL/GenBank/DDBJ whole genome shotgun (WGS) entry which is preliminary data.</text>
</comment>
<proteinExistence type="predicted"/>
<keyword evidence="1" id="KW-1133">Transmembrane helix</keyword>
<dbReference type="NCBIfam" id="TIGR02675">
    <property type="entry name" value="tape_meas_nterm"/>
    <property type="match status" value="1"/>
</dbReference>
<dbReference type="Proteomes" id="UP001139006">
    <property type="component" value="Unassembled WGS sequence"/>
</dbReference>
<evidence type="ECO:0000259" key="2">
    <source>
        <dbReference type="Pfam" id="PF20155"/>
    </source>
</evidence>
<dbReference type="PANTHER" id="PTHR37813:SF1">
    <property type="entry name" value="FELS-2 PROPHAGE PROTEIN"/>
    <property type="match status" value="1"/>
</dbReference>
<gene>
    <name evidence="3" type="ORF">LB941_01050</name>
</gene>
<feature type="transmembrane region" description="Helical" evidence="1">
    <location>
        <begin position="697"/>
        <end position="718"/>
    </location>
</feature>
<organism evidence="3 4">
    <name type="scientific">Ligilactobacillus ubinensis</name>
    <dbReference type="NCBI Taxonomy" id="2876789"/>
    <lineage>
        <taxon>Bacteria</taxon>
        <taxon>Bacillati</taxon>
        <taxon>Bacillota</taxon>
        <taxon>Bacilli</taxon>
        <taxon>Lactobacillales</taxon>
        <taxon>Lactobacillaceae</taxon>
        <taxon>Ligilactobacillus</taxon>
    </lineage>
</organism>
<dbReference type="AlphaFoldDB" id="A0A9X2FJE0"/>
<evidence type="ECO:0000313" key="4">
    <source>
        <dbReference type="Proteomes" id="UP001139006"/>
    </source>
</evidence>
<feature type="transmembrane region" description="Helical" evidence="1">
    <location>
        <begin position="470"/>
        <end position="491"/>
    </location>
</feature>
<dbReference type="PANTHER" id="PTHR37813">
    <property type="entry name" value="FELS-2 PROPHAGE PROTEIN"/>
    <property type="match status" value="1"/>
</dbReference>
<dbReference type="RefSeq" id="WP_253358721.1">
    <property type="nucleotide sequence ID" value="NZ_JAIULA010000001.1"/>
</dbReference>
<reference evidence="3 4" key="1">
    <citation type="journal article" date="2023" name="Int. J. Syst. Evol. Microbiol.">
        <title>Ligilactobacillus ubinensis sp. nov., a novel species isolated from the wild ferment of a durian fruit (Durio zibethinus).</title>
        <authorList>
            <person name="Heng Y.C."/>
            <person name="Menon N."/>
            <person name="Chen B."/>
            <person name="Loo B.Z.L."/>
            <person name="Wong G.W.J."/>
            <person name="Lim A.C.H."/>
            <person name="Silvaraju S."/>
            <person name="Kittelmann S."/>
        </authorList>
    </citation>
    <scope>NUCLEOTIDE SEQUENCE [LARGE SCALE GENOMIC DNA]</scope>
    <source>
        <strain evidence="3 4">WILCCON 0076</strain>
    </source>
</reference>
<dbReference type="EMBL" id="JAIULA010000001">
    <property type="protein sequence ID" value="MCP0885921.1"/>
    <property type="molecule type" value="Genomic_DNA"/>
</dbReference>
<evidence type="ECO:0000313" key="3">
    <source>
        <dbReference type="EMBL" id="MCP0885921.1"/>
    </source>
</evidence>
<feature type="transmembrane region" description="Helical" evidence="1">
    <location>
        <begin position="439"/>
        <end position="458"/>
    </location>
</feature>
<keyword evidence="1" id="KW-0812">Transmembrane</keyword>
<feature type="transmembrane region" description="Helical" evidence="1">
    <location>
        <begin position="615"/>
        <end position="636"/>
    </location>
</feature>
<sequence>MANVAATFTANISGYTSAMSKMQNATKSMSGKVSGSATTGGKSIVKMGALAGLGASAASSAFNLIKSGVSSMVSELSSSSAAWKTFSSNMKYLGKSSSQISKIKKELQSYAQQTIYSASDMASTYSQLAAVGTKNTTKLVEGFGNLASAASNPTQAMKTLSQQATQMAAKPTVQWQDFKLMLEQTPAGIAAVAKAMGESTSQLVEDVQNGKIKTSEFFEAVEKAGNTKAFSKMATQYKTVGQAMDGLRETLANKLQPAFDAVSQVGINAISKLVDAIGSIDAQGAANKMISAFNSLGTELKPLALNLKTLFSNIFKGLNTDGARAAFNGLSSIVSNVISHIIGILNGFVVAAEEIWNSMSKGFAKAFQSGDIKSIVSTINGIITNVSLIIQTSVGVWAQTLSSIPWSAVFSGLKAAVGTVTGTLSGLSKIMLALVQNSFFQAFAVGVLTILVAYKTIMKVYAAFEALKKAILALKILSALIGDFKLFRVALASMAAESKIAAAAQAALNAIMAINPFVLIIAAIVAVVAALVFFFTKTQLGQQIWQDFVSFLSSAWSTIKSTAVAVWNGIGSFLSNTWNSTVSGAKGIWNGLGSFFSGLWSGIKNTAGSAWTGLGSFFSGLWSGITSTATSLWTGFTSTLSSIWSGVVGVASTVWGVLTSFFSTLWNGIVSVALALWNTFGSSITTIWNGIVQIASGVWGLIKAVIMGPVLLVLDLVVGNFTQLGSDVTLIWNKIVQAATTLWNGIKDVINGVVSFIVTYAETVWSAFSSFIVNIWNSIVSTGESLWNGFKSFMSSLWDGIRSTASSVWNGIVSFFTSTWNSIINTGKSLWNGFKSFMSSLWDGIKSTTMNVWNYLTSAIPNAINTIKSTGINLWNSFKSGVSNIWNGLKSTVVNAGNAIINGIHSAWNGVVSWASGLWGGVKSVIRAALNFNLWDAGKAIMDSFLRGLKSVWSSITSFVGNIASWIREHKGPISYDKKLLIPAGQAIMGGFNKSLQSAFNDVQSNVSNMASQLANTVSDSTAAITAGDLSYSSTSDTSIQPIDSSDQKDSNVYVSNEIVGDKIYTSVKTNEARKTNLSTLKLGGS</sequence>
<feature type="domain" description="Tape measure protein N-terminal" evidence="2">
    <location>
        <begin position="76"/>
        <end position="252"/>
    </location>
</feature>
<feature type="transmembrane region" description="Helical" evidence="1">
    <location>
        <begin position="511"/>
        <end position="536"/>
    </location>
</feature>
<protein>
    <submittedName>
        <fullName evidence="3">Tape measure protein</fullName>
    </submittedName>
</protein>
<keyword evidence="1" id="KW-0472">Membrane</keyword>
<dbReference type="InterPro" id="IPR013491">
    <property type="entry name" value="Tape_meas_N"/>
</dbReference>
<evidence type="ECO:0000256" key="1">
    <source>
        <dbReference type="SAM" id="Phobius"/>
    </source>
</evidence>
<dbReference type="SUPFAM" id="SSF48371">
    <property type="entry name" value="ARM repeat"/>
    <property type="match status" value="1"/>
</dbReference>
<feature type="transmembrane region" description="Helical" evidence="1">
    <location>
        <begin position="642"/>
        <end position="662"/>
    </location>
</feature>
<accession>A0A9X2FJE0</accession>
<dbReference type="InterPro" id="IPR016024">
    <property type="entry name" value="ARM-type_fold"/>
</dbReference>
<dbReference type="Pfam" id="PF20155">
    <property type="entry name" value="TMP_3"/>
    <property type="match status" value="1"/>
</dbReference>